<dbReference type="PROSITE" id="PS50287">
    <property type="entry name" value="SRCR_2"/>
    <property type="match status" value="1"/>
</dbReference>
<dbReference type="SMART" id="SM00202">
    <property type="entry name" value="SR"/>
    <property type="match status" value="1"/>
</dbReference>
<keyword evidence="3 5" id="KW-1015">Disulfide bond</keyword>
<keyword evidence="2" id="KW-0677">Repeat</keyword>
<evidence type="ECO:0000256" key="2">
    <source>
        <dbReference type="ARBA" id="ARBA00022737"/>
    </source>
</evidence>
<dbReference type="GO" id="GO:0031638">
    <property type="term" value="P:zymogen activation"/>
    <property type="evidence" value="ECO:0007669"/>
    <property type="project" value="TreeGrafter"/>
</dbReference>
<keyword evidence="4" id="KW-0325">Glycoprotein</keyword>
<feature type="region of interest" description="Disordered" evidence="6">
    <location>
        <begin position="293"/>
        <end position="360"/>
    </location>
</feature>
<feature type="region of interest" description="Disordered" evidence="6">
    <location>
        <begin position="367"/>
        <end position="386"/>
    </location>
</feature>
<evidence type="ECO:0000313" key="11">
    <source>
        <dbReference type="RefSeq" id="XP_026538377.1"/>
    </source>
</evidence>
<dbReference type="InterPro" id="IPR001190">
    <property type="entry name" value="SRCR"/>
</dbReference>
<accession>A0A6J1V526</accession>
<dbReference type="CTD" id="923"/>
<keyword evidence="7" id="KW-0472">Membrane</keyword>
<dbReference type="InterPro" id="IPR036772">
    <property type="entry name" value="SRCR-like_dom_sf"/>
</dbReference>
<keyword evidence="7" id="KW-1133">Transmembrane helix</keyword>
<dbReference type="Gene3D" id="3.10.250.10">
    <property type="entry name" value="SRCR-like domain"/>
    <property type="match status" value="1"/>
</dbReference>
<dbReference type="KEGG" id="nss:113421936"/>
<dbReference type="PROSITE" id="PS00420">
    <property type="entry name" value="SRCR_1"/>
    <property type="match status" value="1"/>
</dbReference>
<proteinExistence type="predicted"/>
<feature type="compositionally biased region" description="Polar residues" evidence="6">
    <location>
        <begin position="367"/>
        <end position="378"/>
    </location>
</feature>
<protein>
    <submittedName>
        <fullName evidence="11">T-cell differentiation antigen CD6</fullName>
    </submittedName>
</protein>
<dbReference type="RefSeq" id="XP_026538377.1">
    <property type="nucleotide sequence ID" value="XM_026682592.1"/>
</dbReference>
<evidence type="ECO:0000313" key="10">
    <source>
        <dbReference type="Proteomes" id="UP000504612"/>
    </source>
</evidence>
<evidence type="ECO:0000256" key="7">
    <source>
        <dbReference type="SAM" id="Phobius"/>
    </source>
</evidence>
<dbReference type="PANTHER" id="PTHR48071:SF24">
    <property type="entry name" value="DELETED IN MALIGNANT BRAIN TUMORS 1 PROTEIN-LIKE"/>
    <property type="match status" value="1"/>
</dbReference>
<dbReference type="GO" id="GO:0004252">
    <property type="term" value="F:serine-type endopeptidase activity"/>
    <property type="evidence" value="ECO:0007669"/>
    <property type="project" value="TreeGrafter"/>
</dbReference>
<feature type="signal peptide" evidence="8">
    <location>
        <begin position="1"/>
        <end position="21"/>
    </location>
</feature>
<keyword evidence="10" id="KW-1185">Reference proteome</keyword>
<dbReference type="PRINTS" id="PR00258">
    <property type="entry name" value="SPERACTRCPTR"/>
</dbReference>
<dbReference type="Proteomes" id="UP000504612">
    <property type="component" value="Unplaced"/>
</dbReference>
<comment type="caution">
    <text evidence="5">Lacks conserved residue(s) required for the propagation of feature annotation.</text>
</comment>
<dbReference type="SUPFAM" id="SSF56487">
    <property type="entry name" value="SRCR-like"/>
    <property type="match status" value="1"/>
</dbReference>
<dbReference type="FunFam" id="3.10.250.10:FF:000006">
    <property type="entry name" value="neurotrypsin isoform X2"/>
    <property type="match status" value="1"/>
</dbReference>
<keyword evidence="7" id="KW-0812">Transmembrane</keyword>
<evidence type="ECO:0000256" key="3">
    <source>
        <dbReference type="ARBA" id="ARBA00023157"/>
    </source>
</evidence>
<feature type="region of interest" description="Disordered" evidence="6">
    <location>
        <begin position="19"/>
        <end position="41"/>
    </location>
</feature>
<dbReference type="GeneID" id="113421936"/>
<feature type="chain" id="PRO_5027038404" evidence="8">
    <location>
        <begin position="22"/>
        <end position="386"/>
    </location>
</feature>
<dbReference type="Pfam" id="PF00530">
    <property type="entry name" value="SRCR"/>
    <property type="match status" value="1"/>
</dbReference>
<evidence type="ECO:0000256" key="5">
    <source>
        <dbReference type="PROSITE-ProRule" id="PRU00196"/>
    </source>
</evidence>
<evidence type="ECO:0000259" key="9">
    <source>
        <dbReference type="PROSITE" id="PS50287"/>
    </source>
</evidence>
<evidence type="ECO:0000256" key="1">
    <source>
        <dbReference type="ARBA" id="ARBA00022729"/>
    </source>
</evidence>
<organism evidence="10 11">
    <name type="scientific">Notechis scutatus</name>
    <name type="common">mainland tiger snake</name>
    <dbReference type="NCBI Taxonomy" id="8663"/>
    <lineage>
        <taxon>Eukaryota</taxon>
        <taxon>Metazoa</taxon>
        <taxon>Chordata</taxon>
        <taxon>Craniata</taxon>
        <taxon>Vertebrata</taxon>
        <taxon>Euteleostomi</taxon>
        <taxon>Lepidosauria</taxon>
        <taxon>Squamata</taxon>
        <taxon>Bifurcata</taxon>
        <taxon>Unidentata</taxon>
        <taxon>Episquamata</taxon>
        <taxon>Toxicofera</taxon>
        <taxon>Serpentes</taxon>
        <taxon>Colubroidea</taxon>
        <taxon>Elapidae</taxon>
        <taxon>Hydrophiinae</taxon>
        <taxon>Notechis</taxon>
    </lineage>
</organism>
<gene>
    <name evidence="11" type="primary">CD6</name>
</gene>
<sequence>MDLVEVLVMTLSLMAVRKAQPKPSEPPALRNTTSSSTTVEPEIKKLRLMDGGSNCSGRVELEVMGIWGTVCGDKWDLADAEVVCQQLGCGSAVGALSGSHFQNGTRPIHMNEVKCLGNELYLWDCLSKKSHNCGHKKDAGVICLGSLAIQTPTDTTERETLTSVSHLPSITLTTPEEPKATSPDRNLRIACIILGFLLFLSIVIIILLLKRQKKNDCVISSAPVSVPVLMNHTVQKLTTGGDISLSLHKTEDVTPSAAHEDSDSDYEDYDFSKKPPVPLSNFYTSFHYQVTGDQVSPPHNFPKLTTRQETKRPKDYRQQDLTAEDSDSTSSGDADWYENIHKPQQHVEQQGEEPSFAGLTVFAKPWSNSLTGSGNDSLDSSEHHNM</sequence>
<dbReference type="AlphaFoldDB" id="A0A6J1V526"/>
<evidence type="ECO:0000256" key="8">
    <source>
        <dbReference type="SAM" id="SignalP"/>
    </source>
</evidence>
<reference evidence="11" key="1">
    <citation type="submission" date="2025-08" db="UniProtKB">
        <authorList>
            <consortium name="RefSeq"/>
        </authorList>
    </citation>
    <scope>IDENTIFICATION</scope>
</reference>
<feature type="compositionally biased region" description="Basic and acidic residues" evidence="6">
    <location>
        <begin position="306"/>
        <end position="318"/>
    </location>
</feature>
<evidence type="ECO:0000256" key="6">
    <source>
        <dbReference type="SAM" id="MobiDB-lite"/>
    </source>
</evidence>
<feature type="compositionally biased region" description="Polar residues" evidence="6">
    <location>
        <begin position="30"/>
        <end position="39"/>
    </location>
</feature>
<feature type="domain" description="SRCR" evidence="9">
    <location>
        <begin position="46"/>
        <end position="144"/>
    </location>
</feature>
<evidence type="ECO:0000256" key="4">
    <source>
        <dbReference type="ARBA" id="ARBA00023180"/>
    </source>
</evidence>
<feature type="disulfide bond" evidence="5">
    <location>
        <begin position="115"/>
        <end position="125"/>
    </location>
</feature>
<keyword evidence="1 8" id="KW-0732">Signal</keyword>
<dbReference type="PANTHER" id="PTHR48071">
    <property type="entry name" value="SRCR DOMAIN-CONTAINING PROTEIN"/>
    <property type="match status" value="1"/>
</dbReference>
<name>A0A6J1V526_9SAUR</name>
<dbReference type="GO" id="GO:0005886">
    <property type="term" value="C:plasma membrane"/>
    <property type="evidence" value="ECO:0007669"/>
    <property type="project" value="TreeGrafter"/>
</dbReference>
<feature type="transmembrane region" description="Helical" evidence="7">
    <location>
        <begin position="187"/>
        <end position="209"/>
    </location>
</feature>